<dbReference type="STRING" id="1793963.AXI58_00165"/>
<accession>A0A150FDL4</accession>
<evidence type="ECO:0000313" key="3">
    <source>
        <dbReference type="Proteomes" id="UP000075430"/>
    </source>
</evidence>
<dbReference type="AlphaFoldDB" id="A0A150FDL4"/>
<evidence type="ECO:0000313" key="2">
    <source>
        <dbReference type="EMBL" id="KXZ23369.1"/>
    </source>
</evidence>
<evidence type="ECO:0000256" key="1">
    <source>
        <dbReference type="SAM" id="Phobius"/>
    </source>
</evidence>
<dbReference type="RefSeq" id="WP_061519979.1">
    <property type="nucleotide sequence ID" value="NZ_JARLZY010000003.1"/>
</dbReference>
<name>A0A150FDL4_9BACI</name>
<keyword evidence="3" id="KW-1185">Reference proteome</keyword>
<organism evidence="2 3">
    <name type="scientific">Bacillus nakamurai</name>
    <dbReference type="NCBI Taxonomy" id="1793963"/>
    <lineage>
        <taxon>Bacteria</taxon>
        <taxon>Bacillati</taxon>
        <taxon>Bacillota</taxon>
        <taxon>Bacilli</taxon>
        <taxon>Bacillales</taxon>
        <taxon>Bacillaceae</taxon>
        <taxon>Bacillus</taxon>
    </lineage>
</organism>
<dbReference type="Proteomes" id="UP000075430">
    <property type="component" value="Unassembled WGS sequence"/>
</dbReference>
<feature type="transmembrane region" description="Helical" evidence="1">
    <location>
        <begin position="12"/>
        <end position="33"/>
    </location>
</feature>
<reference evidence="3" key="1">
    <citation type="submission" date="2016-02" db="EMBL/GenBank/DDBJ databases">
        <authorList>
            <person name="Dunlap C."/>
        </authorList>
    </citation>
    <scope>NUCLEOTIDE SEQUENCE [LARGE SCALE GENOMIC DNA]</scope>
    <source>
        <strain evidence="3">NRRL B-41092</strain>
    </source>
</reference>
<proteinExistence type="predicted"/>
<comment type="caution">
    <text evidence="2">The sequence shown here is derived from an EMBL/GenBank/DDBJ whole genome shotgun (WGS) entry which is preliminary data.</text>
</comment>
<gene>
    <name evidence="2" type="ORF">AXI58_00165</name>
</gene>
<sequence>MYDENIGEQMAAFLVNLLIMYLLILFVPLTLYAGRPLITLFFHLHQLACALPYFDAAYEVQG</sequence>
<keyword evidence="1" id="KW-1133">Transmembrane helix</keyword>
<protein>
    <submittedName>
        <fullName evidence="2">Uncharacterized protein</fullName>
    </submittedName>
</protein>
<dbReference type="EMBL" id="LSBA01000001">
    <property type="protein sequence ID" value="KXZ23369.1"/>
    <property type="molecule type" value="Genomic_DNA"/>
</dbReference>
<keyword evidence="1" id="KW-0812">Transmembrane</keyword>
<keyword evidence="1" id="KW-0472">Membrane</keyword>